<evidence type="ECO:0000313" key="5">
    <source>
        <dbReference type="Proteomes" id="UP001259832"/>
    </source>
</evidence>
<feature type="transmembrane region" description="Helical" evidence="2">
    <location>
        <begin position="181"/>
        <end position="202"/>
    </location>
</feature>
<comment type="caution">
    <text evidence="4">The sequence shown here is derived from an EMBL/GenBank/DDBJ whole genome shotgun (WGS) entry which is preliminary data.</text>
</comment>
<dbReference type="Pfam" id="PF03707">
    <property type="entry name" value="MHYT"/>
    <property type="match status" value="4"/>
</dbReference>
<gene>
    <name evidence="4" type="ORF">P3T76_013795</name>
</gene>
<dbReference type="PANTHER" id="PTHR35152:SF1">
    <property type="entry name" value="DOMAIN SIGNALLING PROTEIN, PUTATIVE (AFU_ORTHOLOGUE AFUA_5G11310)-RELATED"/>
    <property type="match status" value="1"/>
</dbReference>
<feature type="transmembrane region" description="Helical" evidence="2">
    <location>
        <begin position="608"/>
        <end position="633"/>
    </location>
</feature>
<feature type="transmembrane region" description="Helical" evidence="2">
    <location>
        <begin position="72"/>
        <end position="91"/>
    </location>
</feature>
<protein>
    <submittedName>
        <fullName evidence="4">Signaling protein</fullName>
    </submittedName>
</protein>
<keyword evidence="5" id="KW-1185">Reference proteome</keyword>
<dbReference type="Proteomes" id="UP001259832">
    <property type="component" value="Unassembled WGS sequence"/>
</dbReference>
<keyword evidence="2" id="KW-0472">Membrane</keyword>
<dbReference type="PANTHER" id="PTHR35152">
    <property type="entry name" value="DOMAIN SIGNALLING PROTEIN, PUTATIVE (AFU_ORTHOLOGUE AFUA_5G11310)-RELATED"/>
    <property type="match status" value="1"/>
</dbReference>
<dbReference type="AlphaFoldDB" id="A0AAD9G3H3"/>
<feature type="transmembrane region" description="Helical" evidence="2">
    <location>
        <begin position="249"/>
        <end position="275"/>
    </location>
</feature>
<proteinExistence type="predicted"/>
<feature type="transmembrane region" description="Helical" evidence="2">
    <location>
        <begin position="539"/>
        <end position="560"/>
    </location>
</feature>
<keyword evidence="2" id="KW-0812">Transmembrane</keyword>
<evidence type="ECO:0000256" key="2">
    <source>
        <dbReference type="SAM" id="Phobius"/>
    </source>
</evidence>
<dbReference type="EMBL" id="JASMQC010000037">
    <property type="protein sequence ID" value="KAK1930838.1"/>
    <property type="molecule type" value="Genomic_DNA"/>
</dbReference>
<feature type="transmembrane region" description="Helical" evidence="2">
    <location>
        <begin position="214"/>
        <end position="237"/>
    </location>
</feature>
<reference evidence="4" key="1">
    <citation type="submission" date="2023-08" db="EMBL/GenBank/DDBJ databases">
        <title>Reference Genome Resource for the Citrus Pathogen Phytophthora citrophthora.</title>
        <authorList>
            <person name="Moller H."/>
            <person name="Coetzee B."/>
            <person name="Rose L.J."/>
            <person name="Van Niekerk J.M."/>
        </authorList>
    </citation>
    <scope>NUCLEOTIDE SEQUENCE</scope>
    <source>
        <strain evidence="4">STE-U-9442</strain>
    </source>
</reference>
<feature type="compositionally biased region" description="Polar residues" evidence="1">
    <location>
        <begin position="711"/>
        <end position="731"/>
    </location>
</feature>
<feature type="domain" description="MHYT" evidence="3">
    <location>
        <begin position="391"/>
        <end position="634"/>
    </location>
</feature>
<feature type="transmembrane region" description="Helical" evidence="2">
    <location>
        <begin position="469"/>
        <end position="487"/>
    </location>
</feature>
<accession>A0AAD9G3H3</accession>
<feature type="transmembrane region" description="Helical" evidence="2">
    <location>
        <begin position="572"/>
        <end position="596"/>
    </location>
</feature>
<feature type="transmembrane region" description="Helical" evidence="2">
    <location>
        <begin position="295"/>
        <end position="316"/>
    </location>
</feature>
<organism evidence="4 5">
    <name type="scientific">Phytophthora citrophthora</name>
    <dbReference type="NCBI Taxonomy" id="4793"/>
    <lineage>
        <taxon>Eukaryota</taxon>
        <taxon>Sar</taxon>
        <taxon>Stramenopiles</taxon>
        <taxon>Oomycota</taxon>
        <taxon>Peronosporomycetes</taxon>
        <taxon>Peronosporales</taxon>
        <taxon>Peronosporaceae</taxon>
        <taxon>Phytophthora</taxon>
    </lineage>
</organism>
<feature type="transmembrane region" description="Helical" evidence="2">
    <location>
        <begin position="427"/>
        <end position="449"/>
    </location>
</feature>
<evidence type="ECO:0000259" key="3">
    <source>
        <dbReference type="PROSITE" id="PS50924"/>
    </source>
</evidence>
<feature type="region of interest" description="Disordered" evidence="1">
    <location>
        <begin position="711"/>
        <end position="749"/>
    </location>
</feature>
<feature type="transmembrane region" description="Helical" evidence="2">
    <location>
        <begin position="32"/>
        <end position="51"/>
    </location>
</feature>
<evidence type="ECO:0000256" key="1">
    <source>
        <dbReference type="SAM" id="MobiDB-lite"/>
    </source>
</evidence>
<feature type="domain" description="MHYT" evidence="3">
    <location>
        <begin position="33"/>
        <end position="276"/>
    </location>
</feature>
<feature type="transmembrane region" description="Helical" evidence="2">
    <location>
        <begin position="111"/>
        <end position="132"/>
    </location>
</feature>
<feature type="transmembrane region" description="Helical" evidence="2">
    <location>
        <begin position="653"/>
        <end position="673"/>
    </location>
</feature>
<evidence type="ECO:0000313" key="4">
    <source>
        <dbReference type="EMBL" id="KAK1930838.1"/>
    </source>
</evidence>
<name>A0AAD9G3H3_9STRA</name>
<sequence length="749" mass="81336">MIYVTGSLQSSRWSNKSKLIRAARMAANIHQYWSWSMILLSYLISTTGSYCTIQLMENWRRVDGVVHKRIMLVLSSFALGGCGIWCTHFTGMTALELELEDGTLLEMDFELGLTILSFIFAVLGVFVGLKIASMDPYFLEMEAARRKEMLAANLKNVKMSTVVNRSAVTRRIKIIALFSRLWLIMLGGAFAALGVLGMHYLGMMAQRSNAVMELNAGIVVLSVLIAFFTANAAFWILFRALTFMPDSELLRLGSALIMGVAVCATHYCGLGAASYAPSVENYADSTRFIINRSEAAIVASHGALLTCYWLASFSVVRSVRKAEMSATASTMREGISKRDKMSKTRGNSIQKIHIASCPQFAILSFLFVNKAGNKCKVSGQMSSEEEITQHWLVSKIFLSYLIAVTGSFCTIQLMEKWRSAIDTKDKLILLVLSSIALGGCGIWCMHFTGMNALQLTREDGSVLRVDFEAGLTILSFICAVGGVFVGLKIASADPFFLELEQEKRKNILVKDLAATAMSDVVNKQKVAKRIKLIALFSRLPRIAGGGLFAALGVLVMHYLGMMAQRTQASMTLMAGVVVVSVLIAFFTATAAFWILFRALTFFQDSEALRLGSALIMGIAVCGTHYSGMGAASYTFVEDGMGSGGVHFKGSQAAILASHGSLLFCYWVMTWSVASSVRNIASMTSNLSKVSKRDAGPRTVVVGQIKVADSSVRANGNGSTANTPGGASTRQESIAEVGRKSSSESVFNEV</sequence>
<dbReference type="InterPro" id="IPR005330">
    <property type="entry name" value="MHYT_dom"/>
</dbReference>
<dbReference type="PROSITE" id="PS50924">
    <property type="entry name" value="MHYT"/>
    <property type="match status" value="2"/>
</dbReference>
<keyword evidence="2" id="KW-1133">Transmembrane helix</keyword>